<dbReference type="Pfam" id="PF24035">
    <property type="entry name" value="DUF7344"/>
    <property type="match status" value="2"/>
</dbReference>
<gene>
    <name evidence="6" type="ORF">ACFR99_09055</name>
</gene>
<sequence>MSSLPSTELTTALDVLAEPRRRYLLAALLEHEQSAATDAPSERLSIEALTRAVARVEQDTADVTGELVDQVHVTLVHAHVPRLADAGLVTTDADGDATTVAPTEHPILEAEWVRSVLADPTGDAFPADERTLNRTLEALRNPRRRTVCKALARRRGAVSVADLAATVAAQSADDGTRVIDATESASVAVEASLVHQHLPALSAAGLVEYDAEAREAALATDAPQWQADWLTDGPLAAVAVLVRRRSDRDGAADGTRVSDRPTADATPADEQTASETPLETATASTAGSSATNDDRLLWTLARPPAGRSSSRSVPTASTNSSVTEREER</sequence>
<evidence type="ECO:0000313" key="6">
    <source>
        <dbReference type="EMBL" id="MFD1563694.1"/>
    </source>
</evidence>
<keyword evidence="2" id="KW-0238">DNA-binding</keyword>
<evidence type="ECO:0000259" key="5">
    <source>
        <dbReference type="Pfam" id="PF24035"/>
    </source>
</evidence>
<feature type="domain" description="DUF7344" evidence="5">
    <location>
        <begin position="137"/>
        <end position="214"/>
    </location>
</feature>
<dbReference type="PANTHER" id="PTHR33154">
    <property type="entry name" value="TRANSCRIPTIONAL REGULATOR, ARSR FAMILY"/>
    <property type="match status" value="1"/>
</dbReference>
<keyword evidence="1" id="KW-0805">Transcription regulation</keyword>
<proteinExistence type="predicted"/>
<organism evidence="6 7">
    <name type="scientific">Haloarchaeobius amylolyticus</name>
    <dbReference type="NCBI Taxonomy" id="1198296"/>
    <lineage>
        <taxon>Archaea</taxon>
        <taxon>Methanobacteriati</taxon>
        <taxon>Methanobacteriota</taxon>
        <taxon>Stenosarchaea group</taxon>
        <taxon>Halobacteria</taxon>
        <taxon>Halobacteriales</taxon>
        <taxon>Halorubellaceae</taxon>
        <taxon>Haloarchaeobius</taxon>
    </lineage>
</organism>
<name>A0ABD6BG75_9EURY</name>
<dbReference type="RefSeq" id="WP_390286514.1">
    <property type="nucleotide sequence ID" value="NZ_JBHUDI010000005.1"/>
</dbReference>
<dbReference type="GO" id="GO:0003677">
    <property type="term" value="F:DNA binding"/>
    <property type="evidence" value="ECO:0007669"/>
    <property type="project" value="UniProtKB-KW"/>
</dbReference>
<feature type="compositionally biased region" description="Low complexity" evidence="4">
    <location>
        <begin position="280"/>
        <end position="291"/>
    </location>
</feature>
<dbReference type="InterPro" id="IPR055768">
    <property type="entry name" value="DUF7344"/>
</dbReference>
<evidence type="ECO:0000256" key="3">
    <source>
        <dbReference type="ARBA" id="ARBA00023163"/>
    </source>
</evidence>
<dbReference type="EMBL" id="JBHUDI010000005">
    <property type="protein sequence ID" value="MFD1563694.1"/>
    <property type="molecule type" value="Genomic_DNA"/>
</dbReference>
<evidence type="ECO:0000256" key="2">
    <source>
        <dbReference type="ARBA" id="ARBA00023125"/>
    </source>
</evidence>
<dbReference type="Gene3D" id="1.10.10.10">
    <property type="entry name" value="Winged helix-like DNA-binding domain superfamily/Winged helix DNA-binding domain"/>
    <property type="match status" value="2"/>
</dbReference>
<evidence type="ECO:0000313" key="7">
    <source>
        <dbReference type="Proteomes" id="UP001597076"/>
    </source>
</evidence>
<dbReference type="Proteomes" id="UP001597076">
    <property type="component" value="Unassembled WGS sequence"/>
</dbReference>
<reference evidence="6 7" key="1">
    <citation type="journal article" date="2019" name="Int. J. Syst. Evol. Microbiol.">
        <title>The Global Catalogue of Microorganisms (GCM) 10K type strain sequencing project: providing services to taxonomists for standard genome sequencing and annotation.</title>
        <authorList>
            <consortium name="The Broad Institute Genomics Platform"/>
            <consortium name="The Broad Institute Genome Sequencing Center for Infectious Disease"/>
            <person name="Wu L."/>
            <person name="Ma J."/>
        </authorList>
    </citation>
    <scope>NUCLEOTIDE SEQUENCE [LARGE SCALE GENOMIC DNA]</scope>
    <source>
        <strain evidence="6 7">CGMCC 1.12230</strain>
    </source>
</reference>
<feature type="compositionally biased region" description="Polar residues" evidence="4">
    <location>
        <begin position="269"/>
        <end position="279"/>
    </location>
</feature>
<dbReference type="InterPro" id="IPR036388">
    <property type="entry name" value="WH-like_DNA-bd_sf"/>
</dbReference>
<keyword evidence="3" id="KW-0804">Transcription</keyword>
<feature type="compositionally biased region" description="Basic and acidic residues" evidence="4">
    <location>
        <begin position="246"/>
        <end position="262"/>
    </location>
</feature>
<dbReference type="AlphaFoldDB" id="A0ABD6BG75"/>
<comment type="caution">
    <text evidence="6">The sequence shown here is derived from an EMBL/GenBank/DDBJ whole genome shotgun (WGS) entry which is preliminary data.</text>
</comment>
<dbReference type="InterPro" id="IPR051081">
    <property type="entry name" value="HTH_MetalResp_TranReg"/>
</dbReference>
<feature type="region of interest" description="Disordered" evidence="4">
    <location>
        <begin position="246"/>
        <end position="328"/>
    </location>
</feature>
<evidence type="ECO:0000256" key="1">
    <source>
        <dbReference type="ARBA" id="ARBA00023015"/>
    </source>
</evidence>
<keyword evidence="7" id="KW-1185">Reference proteome</keyword>
<dbReference type="PANTHER" id="PTHR33154:SF33">
    <property type="entry name" value="TRANSCRIPTIONAL REPRESSOR SDPR"/>
    <property type="match status" value="1"/>
</dbReference>
<feature type="domain" description="DUF7344" evidence="5">
    <location>
        <begin position="14"/>
        <end position="96"/>
    </location>
</feature>
<protein>
    <recommendedName>
        <fullName evidence="5">DUF7344 domain-containing protein</fullName>
    </recommendedName>
</protein>
<feature type="compositionally biased region" description="Polar residues" evidence="4">
    <location>
        <begin position="313"/>
        <end position="322"/>
    </location>
</feature>
<accession>A0ABD6BG75</accession>
<evidence type="ECO:0000256" key="4">
    <source>
        <dbReference type="SAM" id="MobiDB-lite"/>
    </source>
</evidence>